<evidence type="ECO:0000256" key="3">
    <source>
        <dbReference type="ARBA" id="ARBA00022695"/>
    </source>
</evidence>
<dbReference type="OrthoDB" id="41841at2"/>
<dbReference type="InterPro" id="IPR010994">
    <property type="entry name" value="RuvA_2-like"/>
</dbReference>
<proteinExistence type="predicted"/>
<dbReference type="EMBL" id="AP019822">
    <property type="protein sequence ID" value="BBM36405.1"/>
    <property type="molecule type" value="Genomic_DNA"/>
</dbReference>
<evidence type="ECO:0000313" key="7">
    <source>
        <dbReference type="Proteomes" id="UP000321606"/>
    </source>
</evidence>
<dbReference type="NCBIfam" id="NF010009">
    <property type="entry name" value="PRK13482.1"/>
    <property type="match status" value="1"/>
</dbReference>
<dbReference type="PANTHER" id="PTHR34185:SF3">
    <property type="entry name" value="DNA INTEGRITY SCANNING PROTEIN DISA"/>
    <property type="match status" value="1"/>
</dbReference>
<dbReference type="InterPro" id="IPR018906">
    <property type="entry name" value="DNA_integrity_scan_DisA_link"/>
</dbReference>
<evidence type="ECO:0000256" key="5">
    <source>
        <dbReference type="ARBA" id="ARBA00022840"/>
    </source>
</evidence>
<accession>A0A510JDT7</accession>
<dbReference type="InterPro" id="IPR003390">
    <property type="entry name" value="DNA_integrity_scan_DisA_N"/>
</dbReference>
<evidence type="ECO:0000256" key="2">
    <source>
        <dbReference type="ARBA" id="ARBA00022679"/>
    </source>
</evidence>
<dbReference type="Proteomes" id="UP000321606">
    <property type="component" value="Chromosome"/>
</dbReference>
<dbReference type="KEGG" id="lgo:JCM16774_1337"/>
<sequence length="356" mass="40791">MKKKETKKKILEYVFSILAPGTPLRAAIDRIQEASLGAIVVLGNPADLESIMRGGFKLNTPYTPQKLYELSKMDGGIILSEDIETIYGANIQLQPNSNIKTDESGTRHQAAHRVAKQTGKLVITVSERRNKITIYKGEFRYTLHDIGDLLVKSSQAIMALEKYAVAINRNLINLTVSEFDNMVTLYDIVEVIRMYGLLFRMSEELIEYISELGTEGRLVKIQYQEIMLNQNEEFTDLIRDYKKNEEKVEKVIENIRMLNKEELLEDENIANILGFNLKNISLDEIINSRGYRILGTVNKVTKKDIEMLVSEFKEIQSILIATVEEMTQIKGISKLKAEHINKALIRLKNRVMLDRY</sequence>
<dbReference type="GO" id="GO:0005524">
    <property type="term" value="F:ATP binding"/>
    <property type="evidence" value="ECO:0007669"/>
    <property type="project" value="UniProtKB-KW"/>
</dbReference>
<dbReference type="Gene3D" id="1.10.150.20">
    <property type="entry name" value="5' to 3' exonuclease, C-terminal subdomain"/>
    <property type="match status" value="1"/>
</dbReference>
<dbReference type="SUPFAM" id="SSF47781">
    <property type="entry name" value="RuvA domain 2-like"/>
    <property type="match status" value="1"/>
</dbReference>
<dbReference type="InterPro" id="IPR038331">
    <property type="entry name" value="DisA_sf"/>
</dbReference>
<gene>
    <name evidence="6" type="ORF">JCM16774_1337</name>
</gene>
<dbReference type="GO" id="GO:0004016">
    <property type="term" value="F:adenylate cyclase activity"/>
    <property type="evidence" value="ECO:0007669"/>
    <property type="project" value="TreeGrafter"/>
</dbReference>
<dbReference type="Gene3D" id="3.40.1700.10">
    <property type="entry name" value="DNA integrity scanning protein, DisA, N-terminal domain"/>
    <property type="match status" value="1"/>
</dbReference>
<protein>
    <submittedName>
        <fullName evidence="6">DNA integrity scanning protein DisA</fullName>
    </submittedName>
</protein>
<dbReference type="SUPFAM" id="SSF143597">
    <property type="entry name" value="YojJ-like"/>
    <property type="match status" value="1"/>
</dbReference>
<keyword evidence="5" id="KW-0067">ATP-binding</keyword>
<dbReference type="RefSeq" id="WP_006806582.1">
    <property type="nucleotide sequence ID" value="NZ_AP019822.1"/>
</dbReference>
<evidence type="ECO:0000313" key="6">
    <source>
        <dbReference type="EMBL" id="BBM36405.1"/>
    </source>
</evidence>
<dbReference type="GO" id="GO:0106408">
    <property type="term" value="F:diadenylate cyclase activity"/>
    <property type="evidence" value="ECO:0007669"/>
    <property type="project" value="UniProtKB-EC"/>
</dbReference>
<keyword evidence="4" id="KW-0547">Nucleotide-binding</keyword>
<evidence type="ECO:0000256" key="1">
    <source>
        <dbReference type="ARBA" id="ARBA00000877"/>
    </source>
</evidence>
<keyword evidence="2" id="KW-0808">Transferase</keyword>
<dbReference type="Pfam" id="PF10635">
    <property type="entry name" value="DisA-linker"/>
    <property type="match status" value="1"/>
</dbReference>
<dbReference type="PROSITE" id="PS51794">
    <property type="entry name" value="DAC"/>
    <property type="match status" value="1"/>
</dbReference>
<dbReference type="InterPro" id="IPR036888">
    <property type="entry name" value="DNA_integrity_DisA_N_sf"/>
</dbReference>
<comment type="catalytic activity">
    <reaction evidence="1">
        <text>2 ATP = 3',3'-c-di-AMP + 2 diphosphate</text>
        <dbReference type="Rhea" id="RHEA:35655"/>
        <dbReference type="ChEBI" id="CHEBI:30616"/>
        <dbReference type="ChEBI" id="CHEBI:33019"/>
        <dbReference type="ChEBI" id="CHEBI:71500"/>
        <dbReference type="EC" id="2.7.7.85"/>
    </reaction>
</comment>
<dbReference type="STRING" id="714315.GCA_000516535_01342"/>
<organism evidence="6 7">
    <name type="scientific">Pseudoleptotrichia goodfellowii</name>
    <dbReference type="NCBI Taxonomy" id="157692"/>
    <lineage>
        <taxon>Bacteria</taxon>
        <taxon>Fusobacteriati</taxon>
        <taxon>Fusobacteriota</taxon>
        <taxon>Fusobacteriia</taxon>
        <taxon>Fusobacteriales</taxon>
        <taxon>Leptotrichiaceae</taxon>
        <taxon>Pseudoleptotrichia</taxon>
    </lineage>
</organism>
<reference evidence="6 7" key="1">
    <citation type="submission" date="2019-07" db="EMBL/GenBank/DDBJ databases">
        <title>Complete Genome Sequence of Leptotrichia goodfellowii Strain JCM 16774.</title>
        <authorList>
            <person name="Watanabe S."/>
            <person name="Cui L."/>
        </authorList>
    </citation>
    <scope>NUCLEOTIDE SEQUENCE [LARGE SCALE GENOMIC DNA]</scope>
    <source>
        <strain evidence="6 7">JCM16774</strain>
    </source>
</reference>
<dbReference type="PANTHER" id="PTHR34185">
    <property type="entry name" value="DIADENYLATE CYCLASE"/>
    <property type="match status" value="1"/>
</dbReference>
<dbReference type="InterPro" id="IPR050338">
    <property type="entry name" value="DisA"/>
</dbReference>
<dbReference type="AlphaFoldDB" id="A0A510JDT7"/>
<dbReference type="Gene3D" id="1.20.1260.110">
    <property type="entry name" value="DNA integrity scanning linker region"/>
    <property type="match status" value="1"/>
</dbReference>
<evidence type="ECO:0000256" key="4">
    <source>
        <dbReference type="ARBA" id="ARBA00022741"/>
    </source>
</evidence>
<name>A0A510JDT7_9FUSO</name>
<keyword evidence="3" id="KW-0548">Nucleotidyltransferase</keyword>
<dbReference type="Pfam" id="PF02457">
    <property type="entry name" value="DAC"/>
    <property type="match status" value="1"/>
</dbReference>